<dbReference type="KEGG" id="eel:EUBELI_20589"/>
<dbReference type="HOGENOM" id="CLU_012893_0_0_9"/>
<dbReference type="PIRSF" id="PIRSF006603">
    <property type="entry name" value="DinF"/>
    <property type="match status" value="1"/>
</dbReference>
<keyword evidence="9" id="KW-0046">Antibiotic resistance</keyword>
<name>C4Z6Z1_LACE2</name>
<dbReference type="Proteomes" id="UP000001476">
    <property type="component" value="Plasmid pEubeli2"/>
</dbReference>
<comment type="subcellular location">
    <subcellularLocation>
        <location evidence="1">Cell membrane</location>
        <topology evidence="1">Multi-pass membrane protein</topology>
    </subcellularLocation>
</comment>
<evidence type="ECO:0000313" key="11">
    <source>
        <dbReference type="EMBL" id="ACR73733.1"/>
    </source>
</evidence>
<dbReference type="InterPro" id="IPR048279">
    <property type="entry name" value="MdtK-like"/>
</dbReference>
<feature type="transmembrane region" description="Helical" evidence="10">
    <location>
        <begin position="160"/>
        <end position="180"/>
    </location>
</feature>
<dbReference type="GO" id="GO:0046677">
    <property type="term" value="P:response to antibiotic"/>
    <property type="evidence" value="ECO:0007669"/>
    <property type="project" value="UniProtKB-KW"/>
</dbReference>
<evidence type="ECO:0000256" key="8">
    <source>
        <dbReference type="ARBA" id="ARBA00023136"/>
    </source>
</evidence>
<dbReference type="AlphaFoldDB" id="C4Z6Z1"/>
<feature type="transmembrane region" description="Helical" evidence="10">
    <location>
        <begin position="411"/>
        <end position="434"/>
    </location>
</feature>
<keyword evidence="5" id="KW-1003">Cell membrane</keyword>
<feature type="transmembrane region" description="Helical" evidence="10">
    <location>
        <begin position="77"/>
        <end position="96"/>
    </location>
</feature>
<evidence type="ECO:0000256" key="10">
    <source>
        <dbReference type="SAM" id="Phobius"/>
    </source>
</evidence>
<feature type="transmembrane region" description="Helical" evidence="10">
    <location>
        <begin position="347"/>
        <end position="369"/>
    </location>
</feature>
<evidence type="ECO:0000256" key="7">
    <source>
        <dbReference type="ARBA" id="ARBA00022989"/>
    </source>
</evidence>
<dbReference type="EMBL" id="CP001106">
    <property type="protein sequence ID" value="ACR73733.1"/>
    <property type="molecule type" value="Genomic_DNA"/>
</dbReference>
<dbReference type="NCBIfam" id="TIGR00797">
    <property type="entry name" value="matE"/>
    <property type="match status" value="1"/>
</dbReference>
<evidence type="ECO:0000256" key="1">
    <source>
        <dbReference type="ARBA" id="ARBA00004651"/>
    </source>
</evidence>
<evidence type="ECO:0000256" key="9">
    <source>
        <dbReference type="ARBA" id="ARBA00023251"/>
    </source>
</evidence>
<keyword evidence="8 10" id="KW-0472">Membrane</keyword>
<gene>
    <name evidence="11" type="ordered locus">EUBELI_20589</name>
</gene>
<dbReference type="GO" id="GO:0005886">
    <property type="term" value="C:plasma membrane"/>
    <property type="evidence" value="ECO:0007669"/>
    <property type="project" value="UniProtKB-SubCell"/>
</dbReference>
<keyword evidence="12" id="KW-1185">Reference proteome</keyword>
<feature type="transmembrane region" description="Helical" evidence="10">
    <location>
        <begin position="440"/>
        <end position="463"/>
    </location>
</feature>
<dbReference type="PANTHER" id="PTHR43823:SF3">
    <property type="entry name" value="MULTIDRUG EXPORT PROTEIN MEPA"/>
    <property type="match status" value="1"/>
</dbReference>
<evidence type="ECO:0000256" key="4">
    <source>
        <dbReference type="ARBA" id="ARBA00022448"/>
    </source>
</evidence>
<evidence type="ECO:0000256" key="6">
    <source>
        <dbReference type="ARBA" id="ARBA00022692"/>
    </source>
</evidence>
<comment type="similarity">
    <text evidence="2">Belongs to the multi antimicrobial extrusion (MATE) (TC 2.A.66.1) family. MepA subfamily.</text>
</comment>
<feature type="transmembrane region" description="Helical" evidence="10">
    <location>
        <begin position="192"/>
        <end position="212"/>
    </location>
</feature>
<dbReference type="PANTHER" id="PTHR43823">
    <property type="entry name" value="SPORULATION PROTEIN YKVU"/>
    <property type="match status" value="1"/>
</dbReference>
<organism evidence="11 12">
    <name type="scientific">Lachnospira eligens (strain ATCC 27750 / DSM 3376 / VPI C15-48 / C15-B4)</name>
    <name type="common">Eubacterium eligens</name>
    <dbReference type="NCBI Taxonomy" id="515620"/>
    <lineage>
        <taxon>Bacteria</taxon>
        <taxon>Bacillati</taxon>
        <taxon>Bacillota</taxon>
        <taxon>Clostridia</taxon>
        <taxon>Lachnospirales</taxon>
        <taxon>Lachnospiraceae</taxon>
        <taxon>Lachnospira</taxon>
    </lineage>
</organism>
<geneLocation type="plasmid" evidence="12">
    <name>pEubeli2</name>
</geneLocation>
<dbReference type="InterPro" id="IPR045070">
    <property type="entry name" value="MATE_MepA-like"/>
</dbReference>
<keyword evidence="7 10" id="KW-1133">Transmembrane helix</keyword>
<dbReference type="eggNOG" id="COG0534">
    <property type="taxonomic scope" value="Bacteria"/>
</dbReference>
<dbReference type="GO" id="GO:0015297">
    <property type="term" value="F:antiporter activity"/>
    <property type="evidence" value="ECO:0007669"/>
    <property type="project" value="InterPro"/>
</dbReference>
<dbReference type="Pfam" id="PF01554">
    <property type="entry name" value="MatE"/>
    <property type="match status" value="2"/>
</dbReference>
<reference evidence="11 12" key="1">
    <citation type="journal article" date="2009" name="Proc. Natl. Acad. Sci. U.S.A.">
        <title>Characterizing a model human gut microbiota composed of members of its two dominant bacterial phyla.</title>
        <authorList>
            <person name="Mahowald M.A."/>
            <person name="Rey F.E."/>
            <person name="Seedorf H."/>
            <person name="Turnbaugh P.J."/>
            <person name="Fulton R.S."/>
            <person name="Wollam A."/>
            <person name="Shah N."/>
            <person name="Wang C."/>
            <person name="Magrini V."/>
            <person name="Wilson R.K."/>
            <person name="Cantarel B.L."/>
            <person name="Coutinho P.M."/>
            <person name="Henrissat B."/>
            <person name="Crock L.W."/>
            <person name="Russell A."/>
            <person name="Verberkmoes N.C."/>
            <person name="Hettich R.L."/>
            <person name="Gordon J.I."/>
        </authorList>
    </citation>
    <scope>NUCLEOTIDE SEQUENCE [LARGE SCALE GENOMIC DNA]</scope>
    <source>
        <strain evidence="12">ATCC 27750 / DSM 3376 / VPI C15-48 / C15-B4</strain>
        <plasmid evidence="11">unnamed</plasmid>
    </source>
</reference>
<evidence type="ECO:0000256" key="3">
    <source>
        <dbReference type="ARBA" id="ARBA00022106"/>
    </source>
</evidence>
<evidence type="ECO:0000256" key="5">
    <source>
        <dbReference type="ARBA" id="ARBA00022475"/>
    </source>
</evidence>
<keyword evidence="6 10" id="KW-0812">Transmembrane</keyword>
<feature type="transmembrane region" description="Helical" evidence="10">
    <location>
        <begin position="258"/>
        <end position="282"/>
    </location>
</feature>
<feature type="transmembrane region" description="Helical" evidence="10">
    <location>
        <begin position="117"/>
        <end position="140"/>
    </location>
</feature>
<dbReference type="GO" id="GO:0042910">
    <property type="term" value="F:xenobiotic transmembrane transporter activity"/>
    <property type="evidence" value="ECO:0007669"/>
    <property type="project" value="InterPro"/>
</dbReference>
<evidence type="ECO:0000256" key="2">
    <source>
        <dbReference type="ARBA" id="ARBA00008417"/>
    </source>
</evidence>
<proteinExistence type="inferred from homology"/>
<keyword evidence="11" id="KW-0614">Plasmid</keyword>
<feature type="transmembrane region" description="Helical" evidence="10">
    <location>
        <begin position="218"/>
        <end position="238"/>
    </location>
</feature>
<dbReference type="InterPro" id="IPR002528">
    <property type="entry name" value="MATE_fam"/>
</dbReference>
<dbReference type="InterPro" id="IPR051327">
    <property type="entry name" value="MATE_MepA_subfamily"/>
</dbReference>
<keyword evidence="4" id="KW-0813">Transport</keyword>
<accession>C4Z6Z1</accession>
<feature type="transmembrane region" description="Helical" evidence="10">
    <location>
        <begin position="381"/>
        <end position="399"/>
    </location>
</feature>
<evidence type="ECO:0000313" key="12">
    <source>
        <dbReference type="Proteomes" id="UP000001476"/>
    </source>
</evidence>
<sequence>MVSICVKDIWQLNRTKRFMMKNNNMTRNLGEGNISKLLASLAIPAVVAQVVNLLYNIVDRVYIGHIPGIGANALTGVGLFTPILMLINAFAMLAGSGGAPRAAIFMGKKDNDTAERIIGNCFTFIMICAVVLTAVFYVSAPQLLRWFGASDATLPYALSYARIYILGSIFVLIVMAMNMFITTQGFAKISMLTTVIGAVINIVLDPIFIFVFNMGVRGAALATVLSQAVGAVWILHFLTGNKTILRLKKANLRLDAKIIGPCLALGISTFVMLSTESILSISFTSSLSRYGGDLAVGAMTIITSTNQLIVMPLQGICQGGQPVISYNYGAKNNDRVKKAFFTQFKACVIFTCISWAIMMLTPQLFAGIFTSDKVLVNYTAWALRIYMAGIFAMGFQVSCQQSFMALGQAKVSLILACLRKLILLIPLIFILPLIFQDKVFAVFLAEPVSDIIAAIVTTIVFMFKFNNILSENE</sequence>
<dbReference type="CDD" id="cd13143">
    <property type="entry name" value="MATE_MepA_like"/>
    <property type="match status" value="1"/>
</dbReference>
<protein>
    <recommendedName>
        <fullName evidence="3">Multidrug export protein MepA</fullName>
    </recommendedName>
</protein>